<reference evidence="2 3" key="1">
    <citation type="submission" date="2016-12" db="EMBL/GenBank/DDBJ databases">
        <title>Candidatus Reconcilibacillus cellulovorans genome.</title>
        <authorList>
            <person name="Kolinko S."/>
            <person name="Wu Y.-W."/>
            <person name="Tachea F."/>
            <person name="Denzel E."/>
            <person name="Hiras J."/>
            <person name="Baecker N."/>
            <person name="Chan L.J."/>
            <person name="Eichorst S.A."/>
            <person name="Frey D."/>
            <person name="Adams P.D."/>
            <person name="Pray T."/>
            <person name="Tanjore D."/>
            <person name="Petzold C.J."/>
            <person name="Gladden J.M."/>
            <person name="Simmons B.A."/>
            <person name="Singer S.W."/>
        </authorList>
    </citation>
    <scope>NUCLEOTIDE SEQUENCE [LARGE SCALE GENOMIC DNA]</scope>
    <source>
        <strain evidence="2">JTherm</strain>
    </source>
</reference>
<sequence length="398" mass="44514">MNGVVYVSTYVPQRCGLATYTRDLRASVMAARGSRVPDPVVRVVPASDMATAAGDPSVWPLVKEDRKDYIRLAEKVNRSGVSVVSLQHEFGIFGGEAGEYVLEFVRRLRKPLVTTFHTVFEKPEEPYRSIQEEIAHRSDRIVVMNREAVRFLERSFGVSPAKTVFIPHGTPAPDARGREAARKSLGWDGRRVLMTFGLLSRGKGIELILDALPAVVRRVPNVLYAIVGQTHPEVLKYEGESYRDELRRRIRELGLEGSVVMVDRYVENDELVRYLTACDIYVTPYPGMQQITSGTLAYAVGLGRPVLSTPYCYARDLLRGFEEELLIPYGDVERWADAIARLLSDERRLRVLEARIEAIGRTMRWPAVGTAHARLFAEVAADVAASAAGGERVARVQR</sequence>
<dbReference type="SUPFAM" id="SSF53756">
    <property type="entry name" value="UDP-Glycosyltransferase/glycogen phosphorylase"/>
    <property type="match status" value="1"/>
</dbReference>
<dbReference type="Pfam" id="PF13439">
    <property type="entry name" value="Glyco_transf_4"/>
    <property type="match status" value="1"/>
</dbReference>
<dbReference type="PANTHER" id="PTHR12526:SF572">
    <property type="entry name" value="BLL5144 PROTEIN"/>
    <property type="match status" value="1"/>
</dbReference>
<dbReference type="CDD" id="cd03822">
    <property type="entry name" value="GT4_mannosyltransferase-like"/>
    <property type="match status" value="1"/>
</dbReference>
<evidence type="ECO:0000313" key="3">
    <source>
        <dbReference type="Proteomes" id="UP000243688"/>
    </source>
</evidence>
<dbReference type="EMBL" id="MOXJ01000021">
    <property type="protein sequence ID" value="PDO10030.1"/>
    <property type="molecule type" value="Genomic_DNA"/>
</dbReference>
<name>A0A2A6DYR5_9BACL</name>
<dbReference type="GO" id="GO:0016740">
    <property type="term" value="F:transferase activity"/>
    <property type="evidence" value="ECO:0007669"/>
    <property type="project" value="UniProtKB-KW"/>
</dbReference>
<dbReference type="Pfam" id="PF13692">
    <property type="entry name" value="Glyco_trans_1_4"/>
    <property type="match status" value="1"/>
</dbReference>
<dbReference type="Gene3D" id="3.40.50.2000">
    <property type="entry name" value="Glycogen Phosphorylase B"/>
    <property type="match status" value="2"/>
</dbReference>
<keyword evidence="2" id="KW-0808">Transferase</keyword>
<evidence type="ECO:0000259" key="1">
    <source>
        <dbReference type="Pfam" id="PF13439"/>
    </source>
</evidence>
<gene>
    <name evidence="2" type="ORF">BLM47_09460</name>
</gene>
<dbReference type="PANTHER" id="PTHR12526">
    <property type="entry name" value="GLYCOSYLTRANSFERASE"/>
    <property type="match status" value="1"/>
</dbReference>
<proteinExistence type="predicted"/>
<dbReference type="AlphaFoldDB" id="A0A2A6DYR5"/>
<dbReference type="Proteomes" id="UP000243688">
    <property type="component" value="Unassembled WGS sequence"/>
</dbReference>
<comment type="caution">
    <text evidence="2">The sequence shown here is derived from an EMBL/GenBank/DDBJ whole genome shotgun (WGS) entry which is preliminary data.</text>
</comment>
<evidence type="ECO:0000313" key="2">
    <source>
        <dbReference type="EMBL" id="PDO10030.1"/>
    </source>
</evidence>
<organism evidence="2 3">
    <name type="scientific">Candidatus Reconcilbacillus cellulovorans</name>
    <dbReference type="NCBI Taxonomy" id="1906605"/>
    <lineage>
        <taxon>Bacteria</taxon>
        <taxon>Bacillati</taxon>
        <taxon>Bacillota</taxon>
        <taxon>Bacilli</taxon>
        <taxon>Bacillales</taxon>
        <taxon>Paenibacillaceae</taxon>
        <taxon>Candidatus Reconcilbacillus</taxon>
    </lineage>
</organism>
<dbReference type="InterPro" id="IPR028098">
    <property type="entry name" value="Glyco_trans_4-like_N"/>
</dbReference>
<feature type="domain" description="Glycosyltransferase subfamily 4-like N-terminal" evidence="1">
    <location>
        <begin position="102"/>
        <end position="169"/>
    </location>
</feature>
<accession>A0A2A6DYR5</accession>
<protein>
    <submittedName>
        <fullName evidence="2">Glycosyl transferase family 1</fullName>
    </submittedName>
</protein>